<proteinExistence type="predicted"/>
<dbReference type="Proteomes" id="UP001165427">
    <property type="component" value="Unassembled WGS sequence"/>
</dbReference>
<reference evidence="1" key="1">
    <citation type="submission" date="2022-04" db="EMBL/GenBank/DDBJ databases">
        <title>Desulfatitalea alkaliphila sp. nov., a novel anaerobic sulfate-reducing bacterium isolated from terrestrial mud volcano, Taman Peninsula, Russia.</title>
        <authorList>
            <person name="Khomyakova M.A."/>
            <person name="Merkel A.Y."/>
            <person name="Slobodkin A.I."/>
        </authorList>
    </citation>
    <scope>NUCLEOTIDE SEQUENCE</scope>
    <source>
        <strain evidence="1">M08but</strain>
    </source>
</reference>
<keyword evidence="2" id="KW-1185">Reference proteome</keyword>
<sequence length="283" mass="30380">MRRINVKEPIHHRYLGALRMVDRVSGRALRRPFRIKAPGLTLFFNRSFLAVISHATGLGHHLAAFAAPPASPPPDTLAFDVLVEDGSGQFLSRRATLRLPRAAAPEADNSLFTPFEIPLYPAPAAHVSPNWSVLRVSIYDLADVAAEKPVPGALVRLVDGDGRLRMSGLSDQRGEAAVLVPGIPITTFAAGTAAGEDADDDAADVWAAGGAVTETETPVHLEVIVGPGAAWPVDPDAIEDQRAEWRRPFRTADSEQLRDGLPLALQTGRSRSVKLFVNLTASE</sequence>
<protein>
    <submittedName>
        <fullName evidence="1">Uncharacterized protein</fullName>
    </submittedName>
</protein>
<comment type="caution">
    <text evidence="1">The sequence shown here is derived from an EMBL/GenBank/DDBJ whole genome shotgun (WGS) entry which is preliminary data.</text>
</comment>
<dbReference type="RefSeq" id="WP_246903899.1">
    <property type="nucleotide sequence ID" value="NZ_JALJRB010000004.1"/>
</dbReference>
<evidence type="ECO:0000313" key="1">
    <source>
        <dbReference type="EMBL" id="MCJ8500113.1"/>
    </source>
</evidence>
<accession>A0AA41UP38</accession>
<evidence type="ECO:0000313" key="2">
    <source>
        <dbReference type="Proteomes" id="UP001165427"/>
    </source>
</evidence>
<gene>
    <name evidence="1" type="ORF">MRX98_05965</name>
</gene>
<dbReference type="EMBL" id="JALJRB010000004">
    <property type="protein sequence ID" value="MCJ8500113.1"/>
    <property type="molecule type" value="Genomic_DNA"/>
</dbReference>
<name>A0AA41UP38_9BACT</name>
<organism evidence="1 2">
    <name type="scientific">Desulfatitalea alkaliphila</name>
    <dbReference type="NCBI Taxonomy" id="2929485"/>
    <lineage>
        <taxon>Bacteria</taxon>
        <taxon>Pseudomonadati</taxon>
        <taxon>Thermodesulfobacteriota</taxon>
        <taxon>Desulfobacteria</taxon>
        <taxon>Desulfobacterales</taxon>
        <taxon>Desulfosarcinaceae</taxon>
        <taxon>Desulfatitalea</taxon>
    </lineage>
</organism>
<dbReference type="AlphaFoldDB" id="A0AA41UP38"/>